<dbReference type="GeneTree" id="ENSGT00390000002390"/>
<feature type="transmembrane region" description="Helical" evidence="2">
    <location>
        <begin position="314"/>
        <end position="334"/>
    </location>
</feature>
<feature type="transmembrane region" description="Helical" evidence="2">
    <location>
        <begin position="209"/>
        <end position="232"/>
    </location>
</feature>
<reference evidence="3" key="1">
    <citation type="submission" date="2025-08" db="UniProtKB">
        <authorList>
            <consortium name="Ensembl"/>
        </authorList>
    </citation>
    <scope>IDENTIFICATION</scope>
</reference>
<dbReference type="Proteomes" id="UP000694388">
    <property type="component" value="Unplaced"/>
</dbReference>
<feature type="region of interest" description="Disordered" evidence="1">
    <location>
        <begin position="16"/>
        <end position="35"/>
    </location>
</feature>
<dbReference type="GO" id="GO:0032588">
    <property type="term" value="C:trans-Golgi network membrane"/>
    <property type="evidence" value="ECO:0007669"/>
    <property type="project" value="TreeGrafter"/>
</dbReference>
<dbReference type="GO" id="GO:0045055">
    <property type="term" value="P:regulated exocytosis"/>
    <property type="evidence" value="ECO:0007669"/>
    <property type="project" value="TreeGrafter"/>
</dbReference>
<evidence type="ECO:0000313" key="4">
    <source>
        <dbReference type="Proteomes" id="UP000694388"/>
    </source>
</evidence>
<evidence type="ECO:0008006" key="5">
    <source>
        <dbReference type="Google" id="ProtNLM"/>
    </source>
</evidence>
<feature type="compositionally biased region" description="Low complexity" evidence="1">
    <location>
        <begin position="26"/>
        <end position="35"/>
    </location>
</feature>
<dbReference type="Ensembl" id="ENSEBUT00000015992.1">
    <property type="protein sequence ID" value="ENSEBUP00000015416.1"/>
    <property type="gene ID" value="ENSEBUG00000009711.1"/>
</dbReference>
<proteinExistence type="predicted"/>
<feature type="region of interest" description="Disordered" evidence="1">
    <location>
        <begin position="43"/>
        <end position="182"/>
    </location>
</feature>
<name>A0A8C4QIF5_EPTBU</name>
<dbReference type="GO" id="GO:0005765">
    <property type="term" value="C:lysosomal membrane"/>
    <property type="evidence" value="ECO:0007669"/>
    <property type="project" value="TreeGrafter"/>
</dbReference>
<keyword evidence="2" id="KW-1133">Transmembrane helix</keyword>
<keyword evidence="4" id="KW-1185">Reference proteome</keyword>
<protein>
    <recommendedName>
        <fullName evidence="5">Transmembrane protein 79</fullName>
    </recommendedName>
</protein>
<feature type="compositionally biased region" description="Polar residues" evidence="1">
    <location>
        <begin position="156"/>
        <end position="169"/>
    </location>
</feature>
<evidence type="ECO:0000313" key="3">
    <source>
        <dbReference type="Ensembl" id="ENSEBUP00000015416.1"/>
    </source>
</evidence>
<sequence length="398" mass="43330">MQESLNNIINQLQGLGDPLFPPATPPATAAQPPTHAVRFIPARANNFPPQHTTTSPWPLLCSPSPPPSPDKAFIIDIEPRSEKGQHSLAYDGEQGSSDSGKPPDSEGGSSDRSPGDVDRWAPPPFPDLSLMQELPMQMKKLRASTPRDTRWPQGNPRRSVQPTSSSSLEAESIEPISQGFTRDEGVQHIEKVDHGWCAGRCQRGRAHTLVAALLAMTLAPCLLYTCAKVLPFETPHLPGVLPRIVYALRCCFVAALPLAFGVVGCGLSRLCSWPRKAEQNSCSSATHTFVQDSAQQLLLFCINLLVFSSYAPSIALKLLPILAGIFVLARLIYWLTLNSWYSSFGFCLAFFPTLALMTFNLYSLSTLGLAQGITTTSAPALQPSPTQPPAYQVQVWRD</sequence>
<reference evidence="3" key="2">
    <citation type="submission" date="2025-09" db="UniProtKB">
        <authorList>
            <consortium name="Ensembl"/>
        </authorList>
    </citation>
    <scope>IDENTIFICATION</scope>
</reference>
<evidence type="ECO:0000256" key="2">
    <source>
        <dbReference type="SAM" id="Phobius"/>
    </source>
</evidence>
<dbReference type="AlphaFoldDB" id="A0A8C4QIF5"/>
<accession>A0A8C4QIF5</accession>
<evidence type="ECO:0000256" key="1">
    <source>
        <dbReference type="SAM" id="MobiDB-lite"/>
    </source>
</evidence>
<keyword evidence="2" id="KW-0812">Transmembrane</keyword>
<organism evidence="3 4">
    <name type="scientific">Eptatretus burgeri</name>
    <name type="common">Inshore hagfish</name>
    <dbReference type="NCBI Taxonomy" id="7764"/>
    <lineage>
        <taxon>Eukaryota</taxon>
        <taxon>Metazoa</taxon>
        <taxon>Chordata</taxon>
        <taxon>Craniata</taxon>
        <taxon>Vertebrata</taxon>
        <taxon>Cyclostomata</taxon>
        <taxon>Myxini</taxon>
        <taxon>Myxiniformes</taxon>
        <taxon>Myxinidae</taxon>
        <taxon>Eptatretinae</taxon>
        <taxon>Eptatretus</taxon>
    </lineage>
</organism>
<feature type="transmembrane region" description="Helical" evidence="2">
    <location>
        <begin position="244"/>
        <end position="267"/>
    </location>
</feature>
<dbReference type="PANTHER" id="PTHR31004">
    <property type="entry name" value="TRANSMEMBRANE PROTEIN 79"/>
    <property type="match status" value="1"/>
</dbReference>
<keyword evidence="2" id="KW-0472">Membrane</keyword>
<feature type="transmembrane region" description="Helical" evidence="2">
    <location>
        <begin position="340"/>
        <end position="362"/>
    </location>
</feature>
<dbReference type="PANTHER" id="PTHR31004:SF1">
    <property type="entry name" value="TRANSMEMBRANE PROTEIN 79"/>
    <property type="match status" value="1"/>
</dbReference>